<reference evidence="2 3" key="1">
    <citation type="submission" date="2018-04" db="EMBL/GenBank/DDBJ databases">
        <title>Pararhodobacter oceanense sp. nov., isolated from marine intertidal sediment.</title>
        <authorList>
            <person name="Wang X.-L."/>
            <person name="Du Z.-J."/>
        </authorList>
    </citation>
    <scope>NUCLEOTIDE SEQUENCE [LARGE SCALE GENOMIC DNA]</scope>
    <source>
        <strain evidence="2 3">AM505</strain>
    </source>
</reference>
<feature type="domain" description="YjiS-like" evidence="1">
    <location>
        <begin position="27"/>
        <end position="60"/>
    </location>
</feature>
<evidence type="ECO:0000313" key="2">
    <source>
        <dbReference type="EMBL" id="PVH30422.1"/>
    </source>
</evidence>
<dbReference type="AlphaFoldDB" id="A0A2T8HYK3"/>
<evidence type="ECO:0000313" key="3">
    <source>
        <dbReference type="Proteomes" id="UP000245911"/>
    </source>
</evidence>
<evidence type="ECO:0000259" key="1">
    <source>
        <dbReference type="Pfam" id="PF06568"/>
    </source>
</evidence>
<dbReference type="Proteomes" id="UP000245911">
    <property type="component" value="Unassembled WGS sequence"/>
</dbReference>
<proteinExistence type="predicted"/>
<dbReference type="RefSeq" id="WP_116556837.1">
    <property type="nucleotide sequence ID" value="NZ_JBLWXM010000004.1"/>
</dbReference>
<gene>
    <name evidence="2" type="ORF">DDE20_02435</name>
</gene>
<dbReference type="OrthoDB" id="8244198at2"/>
<sequence>MAYASVRQNRGFLVLNTLRDGFAALSAAWSRSRTFTRTYNELNALSTRDLQDLGIHRSMISRLAHEAAYGRDS</sequence>
<dbReference type="InterPro" id="IPR009506">
    <property type="entry name" value="YjiS-like"/>
</dbReference>
<name>A0A2T8HYK3_9RHOB</name>
<organism evidence="2 3">
    <name type="scientific">Pararhodobacter oceanensis</name>
    <dbReference type="NCBI Taxonomy" id="2172121"/>
    <lineage>
        <taxon>Bacteria</taxon>
        <taxon>Pseudomonadati</taxon>
        <taxon>Pseudomonadota</taxon>
        <taxon>Alphaproteobacteria</taxon>
        <taxon>Rhodobacterales</taxon>
        <taxon>Paracoccaceae</taxon>
        <taxon>Pararhodobacter</taxon>
    </lineage>
</organism>
<accession>A0A2T8HYK3</accession>
<dbReference type="Pfam" id="PF06568">
    <property type="entry name" value="YjiS-like"/>
    <property type="match status" value="1"/>
</dbReference>
<protein>
    <recommendedName>
        <fullName evidence="1">YjiS-like domain-containing protein</fullName>
    </recommendedName>
</protein>
<keyword evidence="3" id="KW-1185">Reference proteome</keyword>
<dbReference type="EMBL" id="QDKM01000001">
    <property type="protein sequence ID" value="PVH30422.1"/>
    <property type="molecule type" value="Genomic_DNA"/>
</dbReference>
<comment type="caution">
    <text evidence="2">The sequence shown here is derived from an EMBL/GenBank/DDBJ whole genome shotgun (WGS) entry which is preliminary data.</text>
</comment>